<keyword evidence="2" id="KW-1185">Reference proteome</keyword>
<organism evidence="1 2">
    <name type="scientific">Pararge aegeria aegeria</name>
    <dbReference type="NCBI Taxonomy" id="348720"/>
    <lineage>
        <taxon>Eukaryota</taxon>
        <taxon>Metazoa</taxon>
        <taxon>Ecdysozoa</taxon>
        <taxon>Arthropoda</taxon>
        <taxon>Hexapoda</taxon>
        <taxon>Insecta</taxon>
        <taxon>Pterygota</taxon>
        <taxon>Neoptera</taxon>
        <taxon>Endopterygota</taxon>
        <taxon>Lepidoptera</taxon>
        <taxon>Glossata</taxon>
        <taxon>Ditrysia</taxon>
        <taxon>Papilionoidea</taxon>
        <taxon>Nymphalidae</taxon>
        <taxon>Satyrinae</taxon>
        <taxon>Satyrini</taxon>
        <taxon>Parargina</taxon>
        <taxon>Pararge</taxon>
    </lineage>
</organism>
<dbReference type="EMBL" id="CAKXAJ010020305">
    <property type="protein sequence ID" value="CAH2221171.1"/>
    <property type="molecule type" value="Genomic_DNA"/>
</dbReference>
<name>A0A8S4R0L0_9NEOP</name>
<accession>A0A8S4R0L0</accession>
<gene>
    <name evidence="1" type="primary">jg22870</name>
    <name evidence="1" type="ORF">PAEG_LOCUS6683</name>
</gene>
<dbReference type="OrthoDB" id="421040at2759"/>
<proteinExistence type="predicted"/>
<dbReference type="AlphaFoldDB" id="A0A8S4R0L0"/>
<reference evidence="1" key="1">
    <citation type="submission" date="2022-03" db="EMBL/GenBank/DDBJ databases">
        <authorList>
            <person name="Lindestad O."/>
        </authorList>
    </citation>
    <scope>NUCLEOTIDE SEQUENCE</scope>
</reference>
<comment type="caution">
    <text evidence="1">The sequence shown here is derived from an EMBL/GenBank/DDBJ whole genome shotgun (WGS) entry which is preliminary data.</text>
</comment>
<protein>
    <submittedName>
        <fullName evidence="1">Jg22870 protein</fullName>
    </submittedName>
</protein>
<evidence type="ECO:0000313" key="2">
    <source>
        <dbReference type="Proteomes" id="UP000838756"/>
    </source>
</evidence>
<evidence type="ECO:0000313" key="1">
    <source>
        <dbReference type="EMBL" id="CAH2221171.1"/>
    </source>
</evidence>
<sequence>MGNTIVDRMAREATSEGVEISVLPFYTDCLHLVKKMCCELWKEFFDKRSKEKGIWYKTIQAEPLMTPWIRDTSMNRRDTVVLLRLRSGHIPFNKFAYLIGKAPTPNCTECGVVEDVFHILMECVRNESMRRSIFNTNCIYQSIGGINIVLGNISSKLSKNLIDLYNVAVS</sequence>
<dbReference type="Proteomes" id="UP000838756">
    <property type="component" value="Unassembled WGS sequence"/>
</dbReference>